<comment type="caution">
    <text evidence="2">The sequence shown here is derived from an EMBL/GenBank/DDBJ whole genome shotgun (WGS) entry which is preliminary data.</text>
</comment>
<feature type="compositionally biased region" description="Basic and acidic residues" evidence="1">
    <location>
        <begin position="122"/>
        <end position="139"/>
    </location>
</feature>
<reference evidence="2 3" key="1">
    <citation type="submission" date="2019-01" db="EMBL/GenBank/DDBJ databases">
        <title>A draft genome assembly of the solar-powered sea slug Elysia chlorotica.</title>
        <authorList>
            <person name="Cai H."/>
            <person name="Li Q."/>
            <person name="Fang X."/>
            <person name="Li J."/>
            <person name="Curtis N.E."/>
            <person name="Altenburger A."/>
            <person name="Shibata T."/>
            <person name="Feng M."/>
            <person name="Maeda T."/>
            <person name="Schwartz J.A."/>
            <person name="Shigenobu S."/>
            <person name="Lundholm N."/>
            <person name="Nishiyama T."/>
            <person name="Yang H."/>
            <person name="Hasebe M."/>
            <person name="Li S."/>
            <person name="Pierce S.K."/>
            <person name="Wang J."/>
        </authorList>
    </citation>
    <scope>NUCLEOTIDE SEQUENCE [LARGE SCALE GENOMIC DNA]</scope>
    <source>
        <strain evidence="2">EC2010</strain>
        <tissue evidence="2">Whole organism of an adult</tissue>
    </source>
</reference>
<evidence type="ECO:0000313" key="2">
    <source>
        <dbReference type="EMBL" id="RUS89444.1"/>
    </source>
</evidence>
<name>A0A433U6N4_ELYCH</name>
<evidence type="ECO:0000256" key="1">
    <source>
        <dbReference type="SAM" id="MobiDB-lite"/>
    </source>
</evidence>
<feature type="region of interest" description="Disordered" evidence="1">
    <location>
        <begin position="122"/>
        <end position="155"/>
    </location>
</feature>
<dbReference type="AlphaFoldDB" id="A0A433U6N4"/>
<evidence type="ECO:0000313" key="3">
    <source>
        <dbReference type="Proteomes" id="UP000271974"/>
    </source>
</evidence>
<proteinExistence type="predicted"/>
<accession>A0A433U6N4</accession>
<organism evidence="2 3">
    <name type="scientific">Elysia chlorotica</name>
    <name type="common">Eastern emerald elysia</name>
    <name type="synonym">Sea slug</name>
    <dbReference type="NCBI Taxonomy" id="188477"/>
    <lineage>
        <taxon>Eukaryota</taxon>
        <taxon>Metazoa</taxon>
        <taxon>Spiralia</taxon>
        <taxon>Lophotrochozoa</taxon>
        <taxon>Mollusca</taxon>
        <taxon>Gastropoda</taxon>
        <taxon>Heterobranchia</taxon>
        <taxon>Euthyneura</taxon>
        <taxon>Panpulmonata</taxon>
        <taxon>Sacoglossa</taxon>
        <taxon>Placobranchoidea</taxon>
        <taxon>Plakobranchidae</taxon>
        <taxon>Elysia</taxon>
    </lineage>
</organism>
<protein>
    <submittedName>
        <fullName evidence="2">Uncharacterized protein</fullName>
    </submittedName>
</protein>
<dbReference type="Proteomes" id="UP000271974">
    <property type="component" value="Unassembled WGS sequence"/>
</dbReference>
<dbReference type="EMBL" id="RQTK01000056">
    <property type="protein sequence ID" value="RUS89444.1"/>
    <property type="molecule type" value="Genomic_DNA"/>
</dbReference>
<sequence length="217" mass="24123">MLDSGLSDHHIQDYENMLDSGLGDHRTQDPGLCLWILAVLDSPGMQLRFIEDVFQNKRLTVLRAVTQSQCVGTRACLPAAYFEPVPKDGYTLDSPVFPGNHCVTWPIARKLLLEAKFERGMKKEERETEGGDRVRDRQENGLTGEAKSPALEPRTYCVGPNVQPQGYRASTYAYGIVLNIFNRSKSQSSLQSSKTNQGQKCSVTILSHHGININASL</sequence>
<keyword evidence="3" id="KW-1185">Reference proteome</keyword>
<gene>
    <name evidence="2" type="ORF">EGW08_002817</name>
</gene>